<sequence length="227" mass="26235">MSTVNKKGLIRTSLIASGLLFSLSILNGCLEDAIPEIKEAEESTKTEKKEDEISEEQKKLMEEMETVKPEDAVENIEDNVNVEELEKIEIEKKDKYTDINEFSAFISEVFFNYHSGAIDSEELLDLITPHLHEYFIEQLPEDEDARIDMFSTIQQLFTDNLNSKLKSYVTTTSEKNDIADEAVFFRKYTLEDNSSIYYENTVKLEDGQWLLVDDVPTISYEDESEEH</sequence>
<name>A0A3M8HBY9_9BACI</name>
<evidence type="ECO:0000313" key="2">
    <source>
        <dbReference type="EMBL" id="RNC99580.1"/>
    </source>
</evidence>
<gene>
    <name evidence="2" type="ORF">EC501_07480</name>
</gene>
<dbReference type="Proteomes" id="UP000279909">
    <property type="component" value="Unassembled WGS sequence"/>
</dbReference>
<dbReference type="OrthoDB" id="2854367at2"/>
<accession>A0A3M8HBY9</accession>
<dbReference type="EMBL" id="RHLQ01000014">
    <property type="protein sequence ID" value="RNC99580.1"/>
    <property type="molecule type" value="Genomic_DNA"/>
</dbReference>
<evidence type="ECO:0000256" key="1">
    <source>
        <dbReference type="SAM" id="MobiDB-lite"/>
    </source>
</evidence>
<organism evidence="2 3">
    <name type="scientific">Lysinibacillus halotolerans</name>
    <dbReference type="NCBI Taxonomy" id="1368476"/>
    <lineage>
        <taxon>Bacteria</taxon>
        <taxon>Bacillati</taxon>
        <taxon>Bacillota</taxon>
        <taxon>Bacilli</taxon>
        <taxon>Bacillales</taxon>
        <taxon>Bacillaceae</taxon>
        <taxon>Lysinibacillus</taxon>
    </lineage>
</organism>
<evidence type="ECO:0000313" key="3">
    <source>
        <dbReference type="Proteomes" id="UP000279909"/>
    </source>
</evidence>
<comment type="caution">
    <text evidence="2">The sequence shown here is derived from an EMBL/GenBank/DDBJ whole genome shotgun (WGS) entry which is preliminary data.</text>
</comment>
<protein>
    <submittedName>
        <fullName evidence="2">Uncharacterized protein</fullName>
    </submittedName>
</protein>
<feature type="region of interest" description="Disordered" evidence="1">
    <location>
        <begin position="39"/>
        <end position="65"/>
    </location>
</feature>
<dbReference type="RefSeq" id="WP_122971679.1">
    <property type="nucleotide sequence ID" value="NZ_RHLQ01000014.1"/>
</dbReference>
<reference evidence="2 3" key="1">
    <citation type="journal article" date="2014" name="Int. J. Syst. Evol. Microbiol.">
        <title>Lysinibacillus halotolerans sp. nov., isolated from saline-alkaline soil.</title>
        <authorList>
            <person name="Kong D."/>
            <person name="Wang Y."/>
            <person name="Zhao B."/>
            <person name="Li Y."/>
            <person name="Song J."/>
            <person name="Zhai Y."/>
            <person name="Zhang C."/>
            <person name="Wang H."/>
            <person name="Chen X."/>
            <person name="Zhao B."/>
            <person name="Ruan Z."/>
        </authorList>
    </citation>
    <scope>NUCLEOTIDE SEQUENCE [LARGE SCALE GENOMIC DNA]</scope>
    <source>
        <strain evidence="2 3">MCCC 1A12703</strain>
    </source>
</reference>
<proteinExistence type="predicted"/>
<dbReference type="AlphaFoldDB" id="A0A3M8HBY9"/>
<keyword evidence="3" id="KW-1185">Reference proteome</keyword>